<dbReference type="NCBIfam" id="TIGR00536">
    <property type="entry name" value="hemK_fam"/>
    <property type="match status" value="1"/>
</dbReference>
<feature type="domain" description="Methyltransferase" evidence="4">
    <location>
        <begin position="130"/>
        <end position="209"/>
    </location>
</feature>
<dbReference type="Gene3D" id="1.10.8.10">
    <property type="entry name" value="DNA helicase RuvA subunit, C-terminal domain"/>
    <property type="match status" value="1"/>
</dbReference>
<dbReference type="NCBIfam" id="TIGR03704">
    <property type="entry name" value="PrmC_rel_meth"/>
    <property type="match status" value="1"/>
</dbReference>
<dbReference type="Proteomes" id="UP001063368">
    <property type="component" value="Chromosome"/>
</dbReference>
<dbReference type="CDD" id="cd02440">
    <property type="entry name" value="AdoMet_MTases"/>
    <property type="match status" value="1"/>
</dbReference>
<gene>
    <name evidence="5" type="ORF">N9A08_07570</name>
</gene>
<dbReference type="PANTHER" id="PTHR18895">
    <property type="entry name" value="HEMK METHYLTRANSFERASE"/>
    <property type="match status" value="1"/>
</dbReference>
<dbReference type="Gene3D" id="3.40.50.150">
    <property type="entry name" value="Vaccinia Virus protein VP39"/>
    <property type="match status" value="1"/>
</dbReference>
<evidence type="ECO:0000256" key="2">
    <source>
        <dbReference type="ARBA" id="ARBA00022679"/>
    </source>
</evidence>
<dbReference type="InterPro" id="IPR004556">
    <property type="entry name" value="HemK-like"/>
</dbReference>
<keyword evidence="6" id="KW-1185">Reference proteome</keyword>
<dbReference type="InterPro" id="IPR050320">
    <property type="entry name" value="N5-glutamine_MTase"/>
</dbReference>
<keyword evidence="3" id="KW-0949">S-adenosyl-L-methionine</keyword>
<keyword evidence="1" id="KW-0489">Methyltransferase</keyword>
<evidence type="ECO:0000313" key="5">
    <source>
        <dbReference type="EMBL" id="UYB37480.1"/>
    </source>
</evidence>
<proteinExistence type="predicted"/>
<dbReference type="SUPFAM" id="SSF53335">
    <property type="entry name" value="S-adenosyl-L-methionine-dependent methyltransferases"/>
    <property type="match status" value="1"/>
</dbReference>
<dbReference type="InterPro" id="IPR041698">
    <property type="entry name" value="Methyltransf_25"/>
</dbReference>
<dbReference type="Pfam" id="PF13649">
    <property type="entry name" value="Methyltransf_25"/>
    <property type="match status" value="1"/>
</dbReference>
<reference evidence="5" key="1">
    <citation type="submission" date="2022-09" db="EMBL/GenBank/DDBJ databases">
        <authorList>
            <person name="Li D."/>
            <person name="Cheng J."/>
            <person name="Li Y."/>
        </authorList>
    </citation>
    <scope>NUCLEOTIDE SEQUENCE</scope>
    <source>
        <strain evidence="5">DL</strain>
    </source>
</reference>
<dbReference type="EMBL" id="CP106856">
    <property type="protein sequence ID" value="UYB37480.1"/>
    <property type="molecule type" value="Genomic_DNA"/>
</dbReference>
<organism evidence="5 6">
    <name type="scientific">Arthrobacter koreensis</name>
    <dbReference type="NCBI Taxonomy" id="199136"/>
    <lineage>
        <taxon>Bacteria</taxon>
        <taxon>Bacillati</taxon>
        <taxon>Actinomycetota</taxon>
        <taxon>Actinomycetes</taxon>
        <taxon>Micrococcales</taxon>
        <taxon>Micrococcaceae</taxon>
        <taxon>Arthrobacter</taxon>
    </lineage>
</organism>
<evidence type="ECO:0000313" key="6">
    <source>
        <dbReference type="Proteomes" id="UP001063368"/>
    </source>
</evidence>
<protein>
    <recommendedName>
        <fullName evidence="4">Methyltransferase domain-containing protein</fullName>
    </recommendedName>
</protein>
<evidence type="ECO:0000256" key="3">
    <source>
        <dbReference type="ARBA" id="ARBA00022691"/>
    </source>
</evidence>
<dbReference type="RefSeq" id="WP_263128894.1">
    <property type="nucleotide sequence ID" value="NZ_CP106856.1"/>
</dbReference>
<dbReference type="InterPro" id="IPR022446">
    <property type="entry name" value="MeTrfrase_put"/>
</dbReference>
<keyword evidence="2" id="KW-0808">Transferase</keyword>
<dbReference type="PANTHER" id="PTHR18895:SF74">
    <property type="entry name" value="MTRF1L RELEASE FACTOR GLUTAMINE METHYLTRANSFERASE"/>
    <property type="match status" value="1"/>
</dbReference>
<evidence type="ECO:0000259" key="4">
    <source>
        <dbReference type="Pfam" id="PF13649"/>
    </source>
</evidence>
<evidence type="ECO:0000256" key="1">
    <source>
        <dbReference type="ARBA" id="ARBA00022603"/>
    </source>
</evidence>
<accession>A0ABY6FW57</accession>
<name>A0ABY6FW57_9MICC</name>
<dbReference type="InterPro" id="IPR029063">
    <property type="entry name" value="SAM-dependent_MTases_sf"/>
</dbReference>
<sequence length="296" mass="31639">MRSFPLGVGIYADTRRREDPTVDYGKDKGGGMDADRELLIRFTAQLQQAGCVFAAEEAGLILRGGATVNDAESMLRRRLTGEPLEYVLGWAAFMGRRVRVMPGVFIPRPRTEFLAVAALESARGRTAPVILDLCCGAGELSSVFAADLPDAELYAADLAPEAVAAARMNLGTRVPVYQSDLFTALPRHLHGRIDIIVANAPYVPTEQLPFLPREARLHEPAAALDGGRQGLEVLRRIAAQAPAWLGKDGQLLVECSAGQAPDLAADVSAAGFQPLIRTDPDTATAVVSGTLAQRIV</sequence>